<reference evidence="6 7" key="1">
    <citation type="submission" date="2024-09" db="EMBL/GenBank/DDBJ databases">
        <authorList>
            <person name="Sun Q."/>
            <person name="Mori K."/>
        </authorList>
    </citation>
    <scope>NUCLEOTIDE SEQUENCE [LARGE SCALE GENOMIC DNA]</scope>
    <source>
        <strain evidence="6 7">CCM 7765</strain>
    </source>
</reference>
<dbReference type="NCBIfam" id="TIGR04057">
    <property type="entry name" value="SusC_RagA_signa"/>
    <property type="match status" value="1"/>
</dbReference>
<feature type="domain" description="TonB-dependent receptor plug" evidence="4">
    <location>
        <begin position="222"/>
        <end position="327"/>
    </location>
</feature>
<dbReference type="SUPFAM" id="SSF49464">
    <property type="entry name" value="Carboxypeptidase regulatory domain-like"/>
    <property type="match status" value="1"/>
</dbReference>
<keyword evidence="1" id="KW-1134">Transmembrane beta strand</keyword>
<dbReference type="InterPro" id="IPR000531">
    <property type="entry name" value="Beta-barrel_TonB"/>
</dbReference>
<comment type="subcellular location">
    <subcellularLocation>
        <location evidence="1">Cell outer membrane</location>
        <topology evidence="1">Multi-pass membrane protein</topology>
    </subcellularLocation>
</comment>
<dbReference type="InterPro" id="IPR008969">
    <property type="entry name" value="CarboxyPept-like_regulatory"/>
</dbReference>
<proteinExistence type="inferred from homology"/>
<dbReference type="NCBIfam" id="TIGR04056">
    <property type="entry name" value="OMP_RagA_SusC"/>
    <property type="match status" value="1"/>
</dbReference>
<feature type="domain" description="Protein FecR C-terminal" evidence="5">
    <location>
        <begin position="49"/>
        <end position="117"/>
    </location>
</feature>
<keyword evidence="1 2" id="KW-0472">Membrane</keyword>
<evidence type="ECO:0000259" key="3">
    <source>
        <dbReference type="Pfam" id="PF00593"/>
    </source>
</evidence>
<organism evidence="6 7">
    <name type="scientific">Olivibacter oleidegradans</name>
    <dbReference type="NCBI Taxonomy" id="760123"/>
    <lineage>
        <taxon>Bacteria</taxon>
        <taxon>Pseudomonadati</taxon>
        <taxon>Bacteroidota</taxon>
        <taxon>Sphingobacteriia</taxon>
        <taxon>Sphingobacteriales</taxon>
        <taxon>Sphingobacteriaceae</taxon>
        <taxon>Olivibacter</taxon>
    </lineage>
</organism>
<comment type="similarity">
    <text evidence="1 2">Belongs to the TonB-dependent receptor family.</text>
</comment>
<keyword evidence="7" id="KW-1185">Reference proteome</keyword>
<evidence type="ECO:0000256" key="2">
    <source>
        <dbReference type="RuleBase" id="RU003357"/>
    </source>
</evidence>
<protein>
    <submittedName>
        <fullName evidence="6">SusC/RagA family TonB-linked outer membrane protein</fullName>
    </submittedName>
</protein>
<dbReference type="InterPro" id="IPR039426">
    <property type="entry name" value="TonB-dep_rcpt-like"/>
</dbReference>
<dbReference type="InterPro" id="IPR032508">
    <property type="entry name" value="FecR_C"/>
</dbReference>
<dbReference type="Pfam" id="PF07715">
    <property type="entry name" value="Plug"/>
    <property type="match status" value="1"/>
</dbReference>
<dbReference type="Pfam" id="PF16344">
    <property type="entry name" value="FecR_C"/>
    <property type="match status" value="1"/>
</dbReference>
<dbReference type="Proteomes" id="UP001589774">
    <property type="component" value="Unassembled WGS sequence"/>
</dbReference>
<dbReference type="EMBL" id="JBHLWO010000001">
    <property type="protein sequence ID" value="MFC0316862.1"/>
    <property type="molecule type" value="Genomic_DNA"/>
</dbReference>
<gene>
    <name evidence="6" type="ORF">ACFFI0_01030</name>
</gene>
<evidence type="ECO:0000259" key="5">
    <source>
        <dbReference type="Pfam" id="PF16344"/>
    </source>
</evidence>
<dbReference type="RefSeq" id="WP_130855089.1">
    <property type="nucleotide sequence ID" value="NZ_JBHLWO010000001.1"/>
</dbReference>
<name>A0ABV6HD90_9SPHI</name>
<evidence type="ECO:0000259" key="4">
    <source>
        <dbReference type="Pfam" id="PF07715"/>
    </source>
</evidence>
<keyword evidence="1" id="KW-0812">Transmembrane</keyword>
<evidence type="ECO:0000313" key="7">
    <source>
        <dbReference type="Proteomes" id="UP001589774"/>
    </source>
</evidence>
<accession>A0ABV6HD90</accession>
<dbReference type="PROSITE" id="PS52016">
    <property type="entry name" value="TONB_DEPENDENT_REC_3"/>
    <property type="match status" value="1"/>
</dbReference>
<feature type="domain" description="TonB-dependent receptor-like beta-barrel" evidence="3">
    <location>
        <begin position="541"/>
        <end position="1121"/>
    </location>
</feature>
<dbReference type="InterPro" id="IPR023996">
    <property type="entry name" value="TonB-dep_OMP_SusC/RagA"/>
</dbReference>
<dbReference type="Gene3D" id="3.55.50.30">
    <property type="match status" value="1"/>
</dbReference>
<dbReference type="InterPro" id="IPR023997">
    <property type="entry name" value="TonB-dep_OMP_SusC/RagA_CS"/>
</dbReference>
<evidence type="ECO:0000313" key="6">
    <source>
        <dbReference type="EMBL" id="MFC0316862.1"/>
    </source>
</evidence>
<keyword evidence="1" id="KW-0998">Cell outer membrane</keyword>
<comment type="caution">
    <text evidence="6">The sequence shown here is derived from an EMBL/GenBank/DDBJ whole genome shotgun (WGS) entry which is preliminary data.</text>
</comment>
<dbReference type="InterPro" id="IPR037066">
    <property type="entry name" value="Plug_dom_sf"/>
</dbReference>
<dbReference type="SUPFAM" id="SSF56935">
    <property type="entry name" value="Porins"/>
    <property type="match status" value="1"/>
</dbReference>
<dbReference type="Pfam" id="PF13620">
    <property type="entry name" value="CarboxypepD_reg"/>
    <property type="match status" value="1"/>
</dbReference>
<dbReference type="InterPro" id="IPR012910">
    <property type="entry name" value="Plug_dom"/>
</dbReference>
<sequence length="1171" mass="131385">MNNRIPNYLNFMLKAFSTGCFALSVVLWSYSLVCANTVKAQELSKTLVKLHLRNKSLKEVLQQLERESDFRFVYSDGAIPKNKSLSLEMEGTMAEALNKISAQTHTRYEQQGNNLVVTYNPPRQMMPLSGKIVDDQGMALPGASLRIRELNRSTAANEEGNYLISVPAGTYTLEVSYVSFETQVRNGVVVEEGKPTTADFQLKAKGGELNEVVVVGYGTQKKVNLTGAVDQVGSEVFEGRVAANATQMLAGAVPNLNINLQDGKPTRSPSYNVRGTTSIGQGGSALILIDGVEGDPSTLNPNDIESVSVLKDASSAAVYGSRGTFGVVLITTKKAALGKTSFTYSGNTSMQQLATQPDFVTDGYTYASHFFEAYNAWNNYSSVPSKLNKTQIFTLDWLEEFKRRKEQGITEEVTVNDNGEYVYYGNADYFGTLLKDRTWAQDHNLSVSGTTEKSDFYLSGRLYDYNGIYRYNTDDYNSYNLRAKGGLQVTDWLRISNNMDFNLSKYHDPQTAGEGGNIWRNIDDEGHPTSPIFNPDGTLSYSAAYTVGDFIYGKNGVDSKNDNLRNTTSFETKFFNNSFHIRGDLTFRNRDFTSTRIRVPVPYSVKEGETLLLRTSFNDNIYQLTEKWRYLFTNLYADYEKTWGDHYFKGLVGYNYEQRVYDANYITKNGLLTENTENINLALGESVTATAGYNKYRIAGVFFRANYIFKDKYLFEVNGRYDGSSKFPTDEQWAFFPSASVGWRLSQESFWNVNPKAISDVKLRASYGSLGNGNIDPYTFLNTYNITTQGIILNGAKNPVTSRPTIRPDNLTWETARTANFGLDLVALNSKLTFTGDIYTRKTLNMYTVGPTLPDIFGAESPKGNYADLTTNGYEISIGYNDQFNIANKPFRFSVKAGLADYRSTIDRYNNTTGAITDYYAGQRVGDVWGYVTQGLFQSQEEIDAAPKQTLIKSSNSGVVYPGDVRFADLDGNGVIDYGSNTLSDHGDKTIIGNTEPRYIYNFNLNLNYSNFYVSAFFQGVGKQDWYPSNESIFWGQFNRPYNNLPTWHLNNYWTEDNRDAYLPRYAGYNTSIQNTAQTRYLQSVAYLRLRNLQVGYNLPKAFVQKAGLQAVRVGLSGENLFTWSPLYKHTKDIDVANIGKSDEDVSNSNSGDGFNYPTMRSVSFNLLINF</sequence>
<keyword evidence="2" id="KW-0798">TonB box</keyword>
<dbReference type="Pfam" id="PF00593">
    <property type="entry name" value="TonB_dep_Rec_b-barrel"/>
    <property type="match status" value="1"/>
</dbReference>
<evidence type="ECO:0000256" key="1">
    <source>
        <dbReference type="PROSITE-ProRule" id="PRU01360"/>
    </source>
</evidence>
<dbReference type="Gene3D" id="2.60.40.1120">
    <property type="entry name" value="Carboxypeptidase-like, regulatory domain"/>
    <property type="match status" value="1"/>
</dbReference>
<keyword evidence="1" id="KW-0813">Transport</keyword>
<dbReference type="Gene3D" id="2.170.130.10">
    <property type="entry name" value="TonB-dependent receptor, plug domain"/>
    <property type="match status" value="1"/>
</dbReference>